<dbReference type="Proteomes" id="UP000639396">
    <property type="component" value="Unassembled WGS sequence"/>
</dbReference>
<feature type="domain" description="HTH araC/xylS-type" evidence="4">
    <location>
        <begin position="184"/>
        <end position="282"/>
    </location>
</feature>
<keyword evidence="6" id="KW-1185">Reference proteome</keyword>
<keyword evidence="2" id="KW-0238">DNA-binding</keyword>
<evidence type="ECO:0000256" key="2">
    <source>
        <dbReference type="ARBA" id="ARBA00023125"/>
    </source>
</evidence>
<accession>A0A927CDQ7</accession>
<dbReference type="Gene3D" id="1.10.10.60">
    <property type="entry name" value="Homeodomain-like"/>
    <property type="match status" value="2"/>
</dbReference>
<dbReference type="PANTHER" id="PTHR43280:SF10">
    <property type="entry name" value="REGULATORY PROTEIN POCR"/>
    <property type="match status" value="1"/>
</dbReference>
<gene>
    <name evidence="5" type="ORF">IDH45_26730</name>
</gene>
<dbReference type="PROSITE" id="PS01124">
    <property type="entry name" value="HTH_ARAC_FAMILY_2"/>
    <property type="match status" value="1"/>
</dbReference>
<evidence type="ECO:0000313" key="5">
    <source>
        <dbReference type="EMBL" id="MBD2865584.1"/>
    </source>
</evidence>
<dbReference type="InterPro" id="IPR003313">
    <property type="entry name" value="AraC-bd"/>
</dbReference>
<dbReference type="InterPro" id="IPR037923">
    <property type="entry name" value="HTH-like"/>
</dbReference>
<evidence type="ECO:0000256" key="1">
    <source>
        <dbReference type="ARBA" id="ARBA00023015"/>
    </source>
</evidence>
<protein>
    <submittedName>
        <fullName evidence="5">AraC family transcriptional regulator</fullName>
    </submittedName>
</protein>
<keyword evidence="3" id="KW-0804">Transcription</keyword>
<dbReference type="InterPro" id="IPR018060">
    <property type="entry name" value="HTH_AraC"/>
</dbReference>
<dbReference type="PANTHER" id="PTHR43280">
    <property type="entry name" value="ARAC-FAMILY TRANSCRIPTIONAL REGULATOR"/>
    <property type="match status" value="1"/>
</dbReference>
<dbReference type="Pfam" id="PF12833">
    <property type="entry name" value="HTH_18"/>
    <property type="match status" value="1"/>
</dbReference>
<dbReference type="InterPro" id="IPR009057">
    <property type="entry name" value="Homeodomain-like_sf"/>
</dbReference>
<dbReference type="Gene3D" id="2.60.120.10">
    <property type="entry name" value="Jelly Rolls"/>
    <property type="match status" value="1"/>
</dbReference>
<dbReference type="Pfam" id="PF02311">
    <property type="entry name" value="AraC_binding"/>
    <property type="match status" value="1"/>
</dbReference>
<reference evidence="5" key="1">
    <citation type="submission" date="2020-09" db="EMBL/GenBank/DDBJ databases">
        <title>A novel bacterium of genus Paenibacillus, isolated from South China Sea.</title>
        <authorList>
            <person name="Huang H."/>
            <person name="Mo K."/>
            <person name="Hu Y."/>
        </authorList>
    </citation>
    <scope>NUCLEOTIDE SEQUENCE</scope>
    <source>
        <strain evidence="5">IB182363</strain>
    </source>
</reference>
<name>A0A927CDQ7_9BACL</name>
<keyword evidence="1" id="KW-0805">Transcription regulation</keyword>
<dbReference type="RefSeq" id="WP_190931206.1">
    <property type="nucleotide sequence ID" value="NZ_JACXJA010000044.1"/>
</dbReference>
<dbReference type="GO" id="GO:0003700">
    <property type="term" value="F:DNA-binding transcription factor activity"/>
    <property type="evidence" value="ECO:0007669"/>
    <property type="project" value="InterPro"/>
</dbReference>
<dbReference type="InterPro" id="IPR014710">
    <property type="entry name" value="RmlC-like_jellyroll"/>
</dbReference>
<dbReference type="SUPFAM" id="SSF46689">
    <property type="entry name" value="Homeodomain-like"/>
    <property type="match status" value="2"/>
</dbReference>
<dbReference type="SMART" id="SM00342">
    <property type="entry name" value="HTH_ARAC"/>
    <property type="match status" value="1"/>
</dbReference>
<comment type="caution">
    <text evidence="5">The sequence shown here is derived from an EMBL/GenBank/DDBJ whole genome shotgun (WGS) entry which is preliminary data.</text>
</comment>
<evidence type="ECO:0000259" key="4">
    <source>
        <dbReference type="PROSITE" id="PS01124"/>
    </source>
</evidence>
<dbReference type="GO" id="GO:0043565">
    <property type="term" value="F:sequence-specific DNA binding"/>
    <property type="evidence" value="ECO:0007669"/>
    <property type="project" value="InterPro"/>
</dbReference>
<dbReference type="SUPFAM" id="SSF51215">
    <property type="entry name" value="Regulatory protein AraC"/>
    <property type="match status" value="1"/>
</dbReference>
<dbReference type="EMBL" id="JACXJA010000044">
    <property type="protein sequence ID" value="MBD2865584.1"/>
    <property type="molecule type" value="Genomic_DNA"/>
</dbReference>
<evidence type="ECO:0000256" key="3">
    <source>
        <dbReference type="ARBA" id="ARBA00023163"/>
    </source>
</evidence>
<sequence>MQRLSQIKWNRHYYLYRGEVQSGTMECFHAHEGFEFLFVHEGSGETVVNGRRYEFGPRSLLLFPPYQVHALRVYPPYVRTCLKIRLPWTEPCSLLFPLLYEFLSNLEKQPPDCPVFQLTDRQEDYLEQAIGQASESLELCTAEEQQETAMLFVLQLISYLKLHVFPSTMTGQREKTGIPGHYAEHMIKWVDHHYTEDFSLSRLASELHLSPNYVSNMFRQYTGSTLRDYVSRKRLERACLLLETTSLSIERIGKESGIPNAAHFCRVFKKMFRLTPQQYRLEKQRQYRFSDEDEAGRRSSP</sequence>
<proteinExistence type="predicted"/>
<organism evidence="5 6">
    <name type="scientific">Paenibacillus oceani</name>
    <dbReference type="NCBI Taxonomy" id="2772510"/>
    <lineage>
        <taxon>Bacteria</taxon>
        <taxon>Bacillati</taxon>
        <taxon>Bacillota</taxon>
        <taxon>Bacilli</taxon>
        <taxon>Bacillales</taxon>
        <taxon>Paenibacillaceae</taxon>
        <taxon>Paenibacillus</taxon>
    </lineage>
</organism>
<evidence type="ECO:0000313" key="6">
    <source>
        <dbReference type="Proteomes" id="UP000639396"/>
    </source>
</evidence>
<dbReference type="AlphaFoldDB" id="A0A927CDQ7"/>